<dbReference type="AlphaFoldDB" id="A0A932HWB1"/>
<organism evidence="1 2">
    <name type="scientific">Tectimicrobiota bacterium</name>
    <dbReference type="NCBI Taxonomy" id="2528274"/>
    <lineage>
        <taxon>Bacteria</taxon>
        <taxon>Pseudomonadati</taxon>
        <taxon>Nitrospinota/Tectimicrobiota group</taxon>
        <taxon>Candidatus Tectimicrobiota</taxon>
    </lineage>
</organism>
<dbReference type="SUPFAM" id="SSF51735">
    <property type="entry name" value="NAD(P)-binding Rossmann-fold domains"/>
    <property type="match status" value="1"/>
</dbReference>
<protein>
    <submittedName>
        <fullName evidence="1">Ornithine cyclodeaminase family protein</fullName>
    </submittedName>
</protein>
<dbReference type="InterPro" id="IPR003462">
    <property type="entry name" value="ODC_Mu_crystall"/>
</dbReference>
<evidence type="ECO:0000313" key="2">
    <source>
        <dbReference type="Proteomes" id="UP000782312"/>
    </source>
</evidence>
<dbReference type="Proteomes" id="UP000782312">
    <property type="component" value="Unassembled WGS sequence"/>
</dbReference>
<dbReference type="EMBL" id="JACPUR010000013">
    <property type="protein sequence ID" value="MBI3126885.1"/>
    <property type="molecule type" value="Genomic_DNA"/>
</dbReference>
<dbReference type="PANTHER" id="PTHR13812:SF19">
    <property type="entry name" value="KETIMINE REDUCTASE MU-CRYSTALLIN"/>
    <property type="match status" value="1"/>
</dbReference>
<reference evidence="1" key="1">
    <citation type="submission" date="2020-07" db="EMBL/GenBank/DDBJ databases">
        <title>Huge and variable diversity of episymbiotic CPR bacteria and DPANN archaea in groundwater ecosystems.</title>
        <authorList>
            <person name="He C.Y."/>
            <person name="Keren R."/>
            <person name="Whittaker M."/>
            <person name="Farag I.F."/>
            <person name="Doudna J."/>
            <person name="Cate J.H.D."/>
            <person name="Banfield J.F."/>
        </authorList>
    </citation>
    <scope>NUCLEOTIDE SEQUENCE</scope>
    <source>
        <strain evidence="1">NC_groundwater_763_Ag_S-0.2um_68_21</strain>
    </source>
</reference>
<dbReference type="Pfam" id="PF02423">
    <property type="entry name" value="OCD_Mu_crystall"/>
    <property type="match status" value="1"/>
</dbReference>
<proteinExistence type="predicted"/>
<evidence type="ECO:0000313" key="1">
    <source>
        <dbReference type="EMBL" id="MBI3126885.1"/>
    </source>
</evidence>
<dbReference type="PIRSF" id="PIRSF001439">
    <property type="entry name" value="CryM"/>
    <property type="match status" value="1"/>
</dbReference>
<gene>
    <name evidence="1" type="ORF">HYZ11_04705</name>
</gene>
<dbReference type="InterPro" id="IPR036291">
    <property type="entry name" value="NAD(P)-bd_dom_sf"/>
</dbReference>
<dbReference type="GO" id="GO:0005737">
    <property type="term" value="C:cytoplasm"/>
    <property type="evidence" value="ECO:0007669"/>
    <property type="project" value="TreeGrafter"/>
</dbReference>
<accession>A0A932HWB1</accession>
<name>A0A932HWB1_UNCTE</name>
<dbReference type="Gene3D" id="3.30.1780.10">
    <property type="entry name" value="ornithine cyclodeaminase, domain 1"/>
    <property type="match status" value="1"/>
</dbReference>
<dbReference type="PANTHER" id="PTHR13812">
    <property type="entry name" value="KETIMINE REDUCTASE MU-CRYSTALLIN"/>
    <property type="match status" value="1"/>
</dbReference>
<comment type="caution">
    <text evidence="1">The sequence shown here is derived from an EMBL/GenBank/DDBJ whole genome shotgun (WGS) entry which is preliminary data.</text>
</comment>
<dbReference type="InterPro" id="IPR023401">
    <property type="entry name" value="ODC_N"/>
</dbReference>
<sequence>MRILSENDVIQVLEGRDAGLESVEVVEEVLRQQSEGSTYHLKRYTMAHPKFPGHLWHNIRILPGMVPDMGVAAVRVYSGYKGTNRSEIICLFAWEDMEMVAIISDYHLHAIRTAAPYGVAAKYLSRPESSTLGIIGTGRYARGMTRAVRAVRPIRRVQVYSRNPENVRDFRKEMERELSIEVAPAASGREAVRGADIMITATTGNTIVFEGSWLEPGVLFMSLAPGEFDEETVLRSRVFLSGSEQVLGDTPPRMPFPGLLASGRFKPEDVAAEFCDVVAGKKPGRRSTDEILLYESPGMGILDAGIGHWIYRLANEKGLGLEMPFGEKAK</sequence>
<dbReference type="Gene3D" id="3.40.50.720">
    <property type="entry name" value="NAD(P)-binding Rossmann-like Domain"/>
    <property type="match status" value="1"/>
</dbReference>